<name>A0A914QAN5_9BILA</name>
<evidence type="ECO:0000256" key="1">
    <source>
        <dbReference type="ARBA" id="ARBA00009500"/>
    </source>
</evidence>
<evidence type="ECO:0000313" key="5">
    <source>
        <dbReference type="WBParaSite" id="PDA_v2.g28619.t1"/>
    </source>
</evidence>
<dbReference type="InterPro" id="IPR000215">
    <property type="entry name" value="Serpin_fam"/>
</dbReference>
<evidence type="ECO:0000313" key="4">
    <source>
        <dbReference type="Proteomes" id="UP000887578"/>
    </source>
</evidence>
<dbReference type="InterPro" id="IPR023796">
    <property type="entry name" value="Serpin_dom"/>
</dbReference>
<dbReference type="InterPro" id="IPR042185">
    <property type="entry name" value="Serpin_sf_2"/>
</dbReference>
<dbReference type="Gene3D" id="2.30.39.10">
    <property type="entry name" value="Alpha-1-antitrypsin, domain 1"/>
    <property type="match status" value="1"/>
</dbReference>
<organism evidence="4 5">
    <name type="scientific">Panagrolaimus davidi</name>
    <dbReference type="NCBI Taxonomy" id="227884"/>
    <lineage>
        <taxon>Eukaryota</taxon>
        <taxon>Metazoa</taxon>
        <taxon>Ecdysozoa</taxon>
        <taxon>Nematoda</taxon>
        <taxon>Chromadorea</taxon>
        <taxon>Rhabditida</taxon>
        <taxon>Tylenchina</taxon>
        <taxon>Panagrolaimomorpha</taxon>
        <taxon>Panagrolaimoidea</taxon>
        <taxon>Panagrolaimidae</taxon>
        <taxon>Panagrolaimus</taxon>
    </lineage>
</organism>
<dbReference type="Pfam" id="PF00079">
    <property type="entry name" value="Serpin"/>
    <property type="match status" value="1"/>
</dbReference>
<comment type="similarity">
    <text evidence="1 2">Belongs to the serpin family.</text>
</comment>
<dbReference type="Gene3D" id="3.30.497.10">
    <property type="entry name" value="Antithrombin, subunit I, domain 2"/>
    <property type="match status" value="1"/>
</dbReference>
<dbReference type="PANTHER" id="PTHR11461:SF211">
    <property type="entry name" value="GH10112P-RELATED"/>
    <property type="match status" value="1"/>
</dbReference>
<dbReference type="InterPro" id="IPR042178">
    <property type="entry name" value="Serpin_sf_1"/>
</dbReference>
<feature type="domain" description="Serpin" evidence="3">
    <location>
        <begin position="1"/>
        <end position="230"/>
    </location>
</feature>
<dbReference type="GO" id="GO:0005615">
    <property type="term" value="C:extracellular space"/>
    <property type="evidence" value="ECO:0007669"/>
    <property type="project" value="InterPro"/>
</dbReference>
<evidence type="ECO:0000259" key="3">
    <source>
        <dbReference type="SMART" id="SM00093"/>
    </source>
</evidence>
<dbReference type="AlphaFoldDB" id="A0A914QAN5"/>
<dbReference type="SUPFAM" id="SSF56574">
    <property type="entry name" value="Serpins"/>
    <property type="match status" value="1"/>
</dbReference>
<evidence type="ECO:0000256" key="2">
    <source>
        <dbReference type="RuleBase" id="RU000411"/>
    </source>
</evidence>
<proteinExistence type="inferred from homology"/>
<dbReference type="InterPro" id="IPR036186">
    <property type="entry name" value="Serpin_sf"/>
</dbReference>
<dbReference type="PANTHER" id="PTHR11461">
    <property type="entry name" value="SERINE PROTEASE INHIBITOR, SERPIN"/>
    <property type="match status" value="1"/>
</dbReference>
<reference evidence="5" key="1">
    <citation type="submission" date="2022-11" db="UniProtKB">
        <authorList>
            <consortium name="WormBaseParasite"/>
        </authorList>
    </citation>
    <scope>IDENTIFICATION</scope>
</reference>
<dbReference type="InterPro" id="IPR023795">
    <property type="entry name" value="Serpin_CS"/>
</dbReference>
<protein>
    <submittedName>
        <fullName evidence="5">Serpin domain-containing protein</fullName>
    </submittedName>
</protein>
<dbReference type="SMART" id="SM00093">
    <property type="entry name" value="SERPIN"/>
    <property type="match status" value="1"/>
</dbReference>
<dbReference type="GO" id="GO:0004867">
    <property type="term" value="F:serine-type endopeptidase inhibitor activity"/>
    <property type="evidence" value="ECO:0007669"/>
    <property type="project" value="InterPro"/>
</dbReference>
<keyword evidence="4" id="KW-1185">Reference proteome</keyword>
<dbReference type="PROSITE" id="PS00284">
    <property type="entry name" value="SERPIN"/>
    <property type="match status" value="1"/>
</dbReference>
<sequence>MVTESDFDAKTSQIVLINAIYFKGRWQNEFKAYNTKDANFYMTPDKIKKAKMMKLGPKYCRYSETEEFQFLSLPYMNSDLSMKIILPKKKFQLADVIANLTAEKLMEHLMKQRGVEVIVKIPKFDIKTKFDATLPLQSMGIKDLFEKDSNLEGMTDIKPTWLSSVLHSAFICIDEEGTEAGAITAGDLRGCGLGDSPPPKPIKFKADHPFIYLITDEQNNIYFCGTITGAEFVDNGEIPPPIKEKLFKNPVTGFVKKLFEKKF</sequence>
<dbReference type="WBParaSite" id="PDA_v2.g28619.t1">
    <property type="protein sequence ID" value="PDA_v2.g28619.t1"/>
    <property type="gene ID" value="PDA_v2.g28619"/>
</dbReference>
<accession>A0A914QAN5</accession>
<dbReference type="Proteomes" id="UP000887578">
    <property type="component" value="Unplaced"/>
</dbReference>